<comment type="caution">
    <text evidence="5">The sequence shown here is derived from an EMBL/GenBank/DDBJ whole genome shotgun (WGS) entry which is preliminary data.</text>
</comment>
<keyword evidence="1" id="KW-0285">Flavoprotein</keyword>
<dbReference type="InterPro" id="IPR005025">
    <property type="entry name" value="FMN_Rdtase-like_dom"/>
</dbReference>
<keyword evidence="6" id="KW-1185">Reference proteome</keyword>
<evidence type="ECO:0000256" key="2">
    <source>
        <dbReference type="ARBA" id="ARBA00022643"/>
    </source>
</evidence>
<dbReference type="RefSeq" id="WP_213099900.1">
    <property type="nucleotide sequence ID" value="NZ_JAGYPN010000005.1"/>
</dbReference>
<dbReference type="EC" id="1.5.1.38" evidence="5"/>
<dbReference type="InterPro" id="IPR029039">
    <property type="entry name" value="Flavoprotein-like_sf"/>
</dbReference>
<dbReference type="GO" id="GO:0052873">
    <property type="term" value="F:FMN reductase (NADPH) activity"/>
    <property type="evidence" value="ECO:0007669"/>
    <property type="project" value="UniProtKB-EC"/>
</dbReference>
<evidence type="ECO:0000259" key="4">
    <source>
        <dbReference type="Pfam" id="PF03358"/>
    </source>
</evidence>
<dbReference type="Gene3D" id="3.40.50.360">
    <property type="match status" value="1"/>
</dbReference>
<dbReference type="Pfam" id="PF03358">
    <property type="entry name" value="FMN_red"/>
    <property type="match status" value="1"/>
</dbReference>
<feature type="domain" description="NADPH-dependent FMN reductase-like" evidence="4">
    <location>
        <begin position="3"/>
        <end position="140"/>
    </location>
</feature>
<dbReference type="InterPro" id="IPR051814">
    <property type="entry name" value="NAD(P)H-dep_FMN_reductase"/>
</dbReference>
<protein>
    <submittedName>
        <fullName evidence="5">NADPH-dependent FMN reductase</fullName>
        <ecNumber evidence="5">1.5.1.38</ecNumber>
    </submittedName>
</protein>
<dbReference type="GO" id="GO:0046306">
    <property type="term" value="P:alkanesulfonate catabolic process"/>
    <property type="evidence" value="ECO:0007669"/>
    <property type="project" value="InterPro"/>
</dbReference>
<proteinExistence type="predicted"/>
<keyword evidence="3 5" id="KW-0560">Oxidoreductase</keyword>
<organism evidence="5 6">
    <name type="scientific">Lederbergia citrea</name>
    <dbReference type="NCBI Taxonomy" id="2833581"/>
    <lineage>
        <taxon>Bacteria</taxon>
        <taxon>Bacillati</taxon>
        <taxon>Bacillota</taxon>
        <taxon>Bacilli</taxon>
        <taxon>Bacillales</taxon>
        <taxon>Bacillaceae</taxon>
        <taxon>Lederbergia</taxon>
    </lineage>
</organism>
<dbReference type="EMBL" id="JAGYPN010000005">
    <property type="protein sequence ID" value="MBS4224840.1"/>
    <property type="molecule type" value="Genomic_DNA"/>
</dbReference>
<dbReference type="Proteomes" id="UP000676456">
    <property type="component" value="Unassembled WGS sequence"/>
</dbReference>
<dbReference type="PANTHER" id="PTHR43408">
    <property type="entry name" value="FMN REDUCTASE (NADPH)"/>
    <property type="match status" value="1"/>
</dbReference>
<dbReference type="NCBIfam" id="TIGR03567">
    <property type="entry name" value="FMN_reduc_SsuE"/>
    <property type="match status" value="1"/>
</dbReference>
<dbReference type="PANTHER" id="PTHR43408:SF1">
    <property type="entry name" value="FMN REDUCTASE (NADPH)"/>
    <property type="match status" value="1"/>
</dbReference>
<dbReference type="InterPro" id="IPR020048">
    <property type="entry name" value="NADPH-dep_FMN_reduc_SsuE"/>
</dbReference>
<evidence type="ECO:0000256" key="1">
    <source>
        <dbReference type="ARBA" id="ARBA00022630"/>
    </source>
</evidence>
<accession>A0A942UQ77</accession>
<dbReference type="SUPFAM" id="SSF52218">
    <property type="entry name" value="Flavoproteins"/>
    <property type="match status" value="1"/>
</dbReference>
<dbReference type="AlphaFoldDB" id="A0A942UQ77"/>
<keyword evidence="2" id="KW-0288">FMN</keyword>
<name>A0A942UQ77_9BACI</name>
<evidence type="ECO:0000313" key="5">
    <source>
        <dbReference type="EMBL" id="MBS4224840.1"/>
    </source>
</evidence>
<gene>
    <name evidence="5" type="primary">ssuE</name>
    <name evidence="5" type="ORF">KHA91_19270</name>
</gene>
<evidence type="ECO:0000256" key="3">
    <source>
        <dbReference type="ARBA" id="ARBA00023002"/>
    </source>
</evidence>
<sequence length="185" mass="20188">MSKIVIISGSPLTPSRTDLVLRHVESLLQKKGFSIAYVSVPDLPPADLIGARFNSPAIQEVINHIKSADGIIIGSPVYKASYTGVLKSLLDLLPEDSFNGLPVLPFMVGGSKAHLLAVEFSLKPLIYNLKGIPTQGIYFVDSLIDKTNPDQPITEVDCEIRLQRQLNELIDAIETRKRSPELVGS</sequence>
<evidence type="ECO:0000313" key="6">
    <source>
        <dbReference type="Proteomes" id="UP000676456"/>
    </source>
</evidence>
<reference evidence="5 6" key="1">
    <citation type="submission" date="2021-05" db="EMBL/GenBank/DDBJ databases">
        <title>Novel Bacillus species.</title>
        <authorList>
            <person name="Liu G."/>
        </authorList>
    </citation>
    <scope>NUCLEOTIDE SEQUENCE [LARGE SCALE GENOMIC DNA]</scope>
    <source>
        <strain evidence="5 6">FJAT-49682</strain>
    </source>
</reference>